<proteinExistence type="predicted"/>
<dbReference type="AlphaFoldDB" id="A0A0K6IRS1"/>
<keyword evidence="1" id="KW-1133">Transmembrane helix</keyword>
<dbReference type="RefSeq" id="WP_082438344.1">
    <property type="nucleotide sequence ID" value="NZ_CYHH01000002.1"/>
</dbReference>
<protein>
    <submittedName>
        <fullName evidence="2">YGGT family</fullName>
    </submittedName>
</protein>
<evidence type="ECO:0000313" key="2">
    <source>
        <dbReference type="EMBL" id="CUB05788.1"/>
    </source>
</evidence>
<keyword evidence="3" id="KW-1185">Reference proteome</keyword>
<dbReference type="GO" id="GO:0016020">
    <property type="term" value="C:membrane"/>
    <property type="evidence" value="ECO:0007669"/>
    <property type="project" value="InterPro"/>
</dbReference>
<reference evidence="3" key="1">
    <citation type="submission" date="2015-08" db="EMBL/GenBank/DDBJ databases">
        <authorList>
            <person name="Babu N.S."/>
            <person name="Beckwith C.J."/>
            <person name="Beseler K.G."/>
            <person name="Brison A."/>
            <person name="Carone J.V."/>
            <person name="Caskin T.P."/>
            <person name="Diamond M."/>
            <person name="Durham M.E."/>
            <person name="Foxe J.M."/>
            <person name="Go M."/>
            <person name="Henderson B.A."/>
            <person name="Jones I.B."/>
            <person name="McGettigan J.A."/>
            <person name="Micheletti S.J."/>
            <person name="Nasrallah M.E."/>
            <person name="Ortiz D."/>
            <person name="Piller C.R."/>
            <person name="Privatt S.R."/>
            <person name="Schneider S.L."/>
            <person name="Sharp S."/>
            <person name="Smith T.C."/>
            <person name="Stanton J.D."/>
            <person name="Ullery H.E."/>
            <person name="Wilson R.J."/>
            <person name="Serrano M.G."/>
            <person name="Buck G."/>
            <person name="Lee V."/>
            <person name="Wang Y."/>
            <person name="Carvalho R."/>
            <person name="Voegtly L."/>
            <person name="Shi R."/>
            <person name="Duckworth R."/>
            <person name="Johnson A."/>
            <person name="Loviza R."/>
            <person name="Walstead R."/>
            <person name="Shah Z."/>
            <person name="Kiflezghi M."/>
            <person name="Wade K."/>
            <person name="Ball S.L."/>
            <person name="Bradley K.W."/>
            <person name="Asai D.J."/>
            <person name="Bowman C.A."/>
            <person name="Russell D.A."/>
            <person name="Pope W.H."/>
            <person name="Jacobs-Sera D."/>
            <person name="Hendrix R.W."/>
            <person name="Hatfull G.F."/>
        </authorList>
    </citation>
    <scope>NUCLEOTIDE SEQUENCE [LARGE SCALE GENOMIC DNA]</scope>
    <source>
        <strain evidence="3">JCM 19170</strain>
    </source>
</reference>
<sequence length="197" mass="21427">MMGQQLFDLVLGTLAQAFTAVLWLRVLMQAQRISFYTPLGRFVLALTDWAVLPLRRILKPRMRWDAVSLGLVWATQSLFVLLKMALFGQLALLPLGGLIGLVVLGGLLESFYVLGYLLFFAVLFAAVLSWVNPRAPAAAIAAAIVAPWLEPIRRVVPVIAGIDLSPLVFLLLLQVLAIAGGQLRFLLVRLLLGGGLG</sequence>
<dbReference type="InterPro" id="IPR003425">
    <property type="entry name" value="CCB3/YggT"/>
</dbReference>
<organism evidence="2 3">
    <name type="scientific">Tepidiphilus thermophilus</name>
    <dbReference type="NCBI Taxonomy" id="876478"/>
    <lineage>
        <taxon>Bacteria</taxon>
        <taxon>Pseudomonadati</taxon>
        <taxon>Pseudomonadota</taxon>
        <taxon>Hydrogenophilia</taxon>
        <taxon>Hydrogenophilales</taxon>
        <taxon>Hydrogenophilaceae</taxon>
        <taxon>Tepidiphilus</taxon>
    </lineage>
</organism>
<keyword evidence="1" id="KW-0812">Transmembrane</keyword>
<feature type="transmembrane region" description="Helical" evidence="1">
    <location>
        <begin position="137"/>
        <end position="156"/>
    </location>
</feature>
<feature type="transmembrane region" description="Helical" evidence="1">
    <location>
        <begin position="6"/>
        <end position="27"/>
    </location>
</feature>
<feature type="transmembrane region" description="Helical" evidence="1">
    <location>
        <begin position="168"/>
        <end position="192"/>
    </location>
</feature>
<dbReference type="EMBL" id="CYHH01000002">
    <property type="protein sequence ID" value="CUB05788.1"/>
    <property type="molecule type" value="Genomic_DNA"/>
</dbReference>
<dbReference type="Proteomes" id="UP000182108">
    <property type="component" value="Unassembled WGS sequence"/>
</dbReference>
<accession>A0A0K6IRS1</accession>
<keyword evidence="1" id="KW-0472">Membrane</keyword>
<dbReference type="OrthoDB" id="9806665at2"/>
<evidence type="ECO:0000256" key="1">
    <source>
        <dbReference type="SAM" id="Phobius"/>
    </source>
</evidence>
<dbReference type="Pfam" id="PF02325">
    <property type="entry name" value="CCB3_YggT"/>
    <property type="match status" value="2"/>
</dbReference>
<gene>
    <name evidence="2" type="ORF">Ga0061068_102146</name>
</gene>
<evidence type="ECO:0000313" key="3">
    <source>
        <dbReference type="Proteomes" id="UP000182108"/>
    </source>
</evidence>
<name>A0A0K6IRS1_9PROT</name>